<reference evidence="3" key="1">
    <citation type="journal article" date="2019" name="Int. J. Syst. Evol. Microbiol.">
        <title>The Global Catalogue of Microorganisms (GCM) 10K type strain sequencing project: providing services to taxonomists for standard genome sequencing and annotation.</title>
        <authorList>
            <consortium name="The Broad Institute Genomics Platform"/>
            <consortium name="The Broad Institute Genome Sequencing Center for Infectious Disease"/>
            <person name="Wu L."/>
            <person name="Ma J."/>
        </authorList>
    </citation>
    <scope>NUCLEOTIDE SEQUENCE [LARGE SCALE GENOMIC DNA]</scope>
    <source>
        <strain evidence="3">CGMCC 4.7367</strain>
    </source>
</reference>
<keyword evidence="3" id="KW-1185">Reference proteome</keyword>
<evidence type="ECO:0000256" key="1">
    <source>
        <dbReference type="SAM" id="MobiDB-lite"/>
    </source>
</evidence>
<evidence type="ECO:0000313" key="2">
    <source>
        <dbReference type="EMBL" id="GHH52977.1"/>
    </source>
</evidence>
<gene>
    <name evidence="2" type="ORF">GCM10017774_65750</name>
</gene>
<proteinExistence type="predicted"/>
<organism evidence="2 3">
    <name type="scientific">Lentzea cavernae</name>
    <dbReference type="NCBI Taxonomy" id="2020703"/>
    <lineage>
        <taxon>Bacteria</taxon>
        <taxon>Bacillati</taxon>
        <taxon>Actinomycetota</taxon>
        <taxon>Actinomycetes</taxon>
        <taxon>Pseudonocardiales</taxon>
        <taxon>Pseudonocardiaceae</taxon>
        <taxon>Lentzea</taxon>
    </lineage>
</organism>
<dbReference type="EMBL" id="BNAR01000012">
    <property type="protein sequence ID" value="GHH52977.1"/>
    <property type="molecule type" value="Genomic_DNA"/>
</dbReference>
<accession>A0ABQ3MMV8</accession>
<comment type="caution">
    <text evidence="2">The sequence shown here is derived from an EMBL/GenBank/DDBJ whole genome shotgun (WGS) entry which is preliminary data.</text>
</comment>
<dbReference type="Proteomes" id="UP000605568">
    <property type="component" value="Unassembled WGS sequence"/>
</dbReference>
<protein>
    <submittedName>
        <fullName evidence="2">Uncharacterized protein</fullName>
    </submittedName>
</protein>
<feature type="region of interest" description="Disordered" evidence="1">
    <location>
        <begin position="56"/>
        <end position="77"/>
    </location>
</feature>
<evidence type="ECO:0000313" key="3">
    <source>
        <dbReference type="Proteomes" id="UP000605568"/>
    </source>
</evidence>
<sequence>MSRPALLIPEFVVRVGASLLTGTNHEFACRRETMNERSDGITSVDCALAGTAPMKAPRNAKDKMANSAARCPSVPNR</sequence>
<name>A0ABQ3MMV8_9PSEU</name>